<evidence type="ECO:0000313" key="4">
    <source>
        <dbReference type="EMBL" id="AIN97713.1"/>
    </source>
</evidence>
<feature type="region of interest" description="Disordered" evidence="3">
    <location>
        <begin position="1"/>
        <end position="20"/>
    </location>
</feature>
<feature type="coiled-coil region" evidence="2">
    <location>
        <begin position="102"/>
        <end position="129"/>
    </location>
</feature>
<reference evidence="4 5" key="1">
    <citation type="journal article" date="2015" name="Sci. Rep.">
        <title>The genome of Leishmania panamensis: insights into genomics of the L. (Viannia) subgenus.</title>
        <authorList>
            <person name="Llanes A."/>
            <person name="Restrepo C.M."/>
            <person name="Vecchio G.D."/>
            <person name="Anguizola F.J."/>
            <person name="Lleonart R."/>
        </authorList>
    </citation>
    <scope>NUCLEOTIDE SEQUENCE [LARGE SCALE GENOMIC DNA]</scope>
    <source>
        <strain evidence="4 5">MHOM/PA/94/PSC-1</strain>
    </source>
</reference>
<dbReference type="EMBL" id="CP009389">
    <property type="protein sequence ID" value="AIN97713.1"/>
    <property type="molecule type" value="Genomic_DNA"/>
</dbReference>
<feature type="compositionally biased region" description="Low complexity" evidence="3">
    <location>
        <begin position="1022"/>
        <end position="1032"/>
    </location>
</feature>
<dbReference type="AlphaFoldDB" id="A0A088RP59"/>
<feature type="coiled-coil region" evidence="2">
    <location>
        <begin position="878"/>
        <end position="905"/>
    </location>
</feature>
<feature type="coiled-coil region" evidence="2">
    <location>
        <begin position="159"/>
        <end position="263"/>
    </location>
</feature>
<keyword evidence="1 2" id="KW-0175">Coiled coil</keyword>
<keyword evidence="5" id="KW-1185">Reference proteome</keyword>
<dbReference type="PANTHER" id="PTHR32083">
    <property type="entry name" value="CILIA AND FLAGELLA-ASSOCIATED PROTEIN 58-RELATED"/>
    <property type="match status" value="1"/>
</dbReference>
<feature type="coiled-coil region" evidence="2">
    <location>
        <begin position="794"/>
        <end position="828"/>
    </location>
</feature>
<dbReference type="RefSeq" id="XP_010698420.1">
    <property type="nucleotide sequence ID" value="XM_010700118.1"/>
</dbReference>
<sequence>MTQQGGDPVPSSAASPQEDVTDVTHSTAYLALNALLDEGQVSEERADYLKQKFKDLHSRVLAIYRRDNALLKRARQLRSRLEVERQRIYTFGDVAKKDDEVIQALKRSLMEHERDLAAALERYSVLQVEVLEYDRRKQHLILERQDAIAAEEARLRPQMESMQTEITEMGAHIKELAEEVDRCQAEKDALTKDEAQKKEEIANFAATLAQAKQQLQNVQNDPERAKKQLELVQERLAGAQRDLTSTEEKISAQAERIQALELQRNSRAEDYEAVKKCVQTLRAEMDVKRKALATMNTSLEVDLETRQSTQERVAELDHLILTTKIALQQEQDGVDRMEREREKCMVLFSSLERGKEDVRHEEESLQEQIRLVHKELKQVKRATAQVEKEIQAHRKDTEARTKKLLFEQAKSKEFVKNAQRLLAEIRETEETIAVKAKQDDVKRRELAAIAMKRQELSRASAREETRASLAQRELQMRELLVKEAQRRHRELEKRLSKDMDLFQKVKQERAQKATQIQTIAHIMAQVAEKTKLLEKELAVLTREFTLKDQEIAKAKLQVHELTHLCANLRLEKNRQRRQMEKAADSEREVKAQVRRLNTDIAATEDTMADLRRAYAAAIETRNQTGIELIDRNDEAALLTARIKAQEAAIAEGTQMTNDRANEMRLLKAKLSNILHDIEVCQHSIPKVSQMELELTRLREEIEIEQWRTQVLEDDLTDPKNPHRWKRIPLVLPGGVALPTVSESQATVAVAATQTQADGAAALRSSSSFPGDAGLAGRSSGGGGAALVGGPSEEYVRLQACCQELEVRVQNLNAKLREKSLILEEVTELAARVGDQADAGKECTLALARQVNAYHSSIRHKSRQMMASIAELSLFQASSIQLQQEAQRLEALVEEAEERLEAGEAPFVEAELHYERKRQCQQRYAAARQRQRDTAQENEATFGMQMVATTAAPRPNAYVPQDDDLGLPRPYGPFAPFKSSPSVALNSPRAEPWSSCGAQGPLPGPRSMAPVCGSTLPFSASSSLPGASASVLSKGRGLSTPPPLSTTTAAAATTSNAVPFSSSIPTRLQSRTSRNVRDGVTMVTATHQRNSTAAPQEQLRVSQRKGPNSVGGVSY</sequence>
<dbReference type="VEuPathDB" id="TriTrypDB:LPMP_202190"/>
<proteinExistence type="predicted"/>
<feature type="region of interest" description="Disordered" evidence="3">
    <location>
        <begin position="1081"/>
        <end position="1114"/>
    </location>
</feature>
<dbReference type="GO" id="GO:0005856">
    <property type="term" value="C:cytoskeleton"/>
    <property type="evidence" value="ECO:0007669"/>
    <property type="project" value="TreeGrafter"/>
</dbReference>
<dbReference type="PANTHER" id="PTHR32083:SF34">
    <property type="entry name" value="COILED-COIL DOMAIN-CONTAINING PROTEIN 146"/>
    <property type="match status" value="1"/>
</dbReference>
<feature type="compositionally biased region" description="Polar residues" evidence="3">
    <location>
        <begin position="1082"/>
        <end position="1100"/>
    </location>
</feature>
<dbReference type="VEuPathDB" id="TriTrypDB:LPAL13_200027300"/>
<protein>
    <submittedName>
        <fullName evidence="4">Uncharacterized protein</fullName>
    </submittedName>
</protein>
<dbReference type="OrthoDB" id="10262929at2759"/>
<feature type="region of interest" description="Disordered" evidence="3">
    <location>
        <begin position="1022"/>
        <end position="1047"/>
    </location>
</feature>
<name>A0A088RP59_LEIPA</name>
<accession>A0A088RP59</accession>
<evidence type="ECO:0000256" key="2">
    <source>
        <dbReference type="SAM" id="Coils"/>
    </source>
</evidence>
<evidence type="ECO:0000256" key="1">
    <source>
        <dbReference type="ARBA" id="ARBA00023054"/>
    </source>
</evidence>
<feature type="coiled-coil region" evidence="2">
    <location>
        <begin position="355"/>
        <end position="438"/>
    </location>
</feature>
<dbReference type="Gene3D" id="6.10.250.3110">
    <property type="match status" value="1"/>
</dbReference>
<dbReference type="Proteomes" id="UP000063063">
    <property type="component" value="Chromosome 20"/>
</dbReference>
<feature type="coiled-coil region" evidence="2">
    <location>
        <begin position="474"/>
        <end position="620"/>
    </location>
</feature>
<dbReference type="eggNOG" id="ENOG502QPM4">
    <property type="taxonomic scope" value="Eukaryota"/>
</dbReference>
<dbReference type="GeneID" id="22574428"/>
<evidence type="ECO:0000313" key="5">
    <source>
        <dbReference type="Proteomes" id="UP000063063"/>
    </source>
</evidence>
<evidence type="ECO:0000256" key="3">
    <source>
        <dbReference type="SAM" id="MobiDB-lite"/>
    </source>
</evidence>
<feature type="region of interest" description="Disordered" evidence="3">
    <location>
        <begin position="952"/>
        <end position="1003"/>
    </location>
</feature>
<gene>
    <name evidence="4" type="ORF">LPMP_202190</name>
</gene>
<dbReference type="KEGG" id="lpan:LPMP_202190"/>
<organism evidence="4 5">
    <name type="scientific">Leishmania panamensis</name>
    <dbReference type="NCBI Taxonomy" id="5679"/>
    <lineage>
        <taxon>Eukaryota</taxon>
        <taxon>Discoba</taxon>
        <taxon>Euglenozoa</taxon>
        <taxon>Kinetoplastea</taxon>
        <taxon>Metakinetoplastina</taxon>
        <taxon>Trypanosomatida</taxon>
        <taxon>Trypanosomatidae</taxon>
        <taxon>Leishmaniinae</taxon>
        <taxon>Leishmania</taxon>
        <taxon>Leishmania guyanensis species complex</taxon>
    </lineage>
</organism>